<dbReference type="Pfam" id="PF04909">
    <property type="entry name" value="Amidohydro_2"/>
    <property type="match status" value="1"/>
</dbReference>
<dbReference type="PANTHER" id="PTHR43569">
    <property type="entry name" value="AMIDOHYDROLASE"/>
    <property type="match status" value="1"/>
</dbReference>
<sequence length="344" mass="38185">MTSSNSPHLPIRADWLATRREDILWPELPIIDPHHHLWDRPGSRYLLDELNADISSGHNVAATVFVQSRSMYKQSGEERYRPVGEVEFANGVAACFASGLYGPRRGCAGIVACADLTLGAAVDAVIERLLPAGGGRLRGIRNSTAWHEDAEVRSNPIQPPPGLLADARFQAGAGRLAKYGLSLDVWAYHTQLPEVLQLARACPDVSIIIDHIGGPLGVGPYAGKRDEVFQDWRSGMRSLAALPNIRVKLGGFGMKLTGYRHYQLDTAPSSDMLTADWRPYIETLVELYGTRRCMFESNFPVDKGMYSYHVLWNAYKKICRECSQQEVADLFHDTAQRTYAVDVS</sequence>
<dbReference type="InterPro" id="IPR032466">
    <property type="entry name" value="Metal_Hydrolase"/>
</dbReference>
<feature type="domain" description="Amidohydrolase-related" evidence="2">
    <location>
        <begin position="31"/>
        <end position="339"/>
    </location>
</feature>
<keyword evidence="4" id="KW-1185">Reference proteome</keyword>
<dbReference type="Proteomes" id="UP000214603">
    <property type="component" value="Unassembled WGS sequence"/>
</dbReference>
<comment type="similarity">
    <text evidence="1">Belongs to the metallo-dependent hydrolases superfamily.</text>
</comment>
<dbReference type="GO" id="GO:0016787">
    <property type="term" value="F:hydrolase activity"/>
    <property type="evidence" value="ECO:0007669"/>
    <property type="project" value="UniProtKB-KW"/>
</dbReference>
<keyword evidence="3" id="KW-0378">Hydrolase</keyword>
<dbReference type="Gene3D" id="3.20.20.140">
    <property type="entry name" value="Metal-dependent hydrolases"/>
    <property type="match status" value="1"/>
</dbReference>
<evidence type="ECO:0000313" key="3">
    <source>
        <dbReference type="EMBL" id="OWT64195.1"/>
    </source>
</evidence>
<evidence type="ECO:0000256" key="1">
    <source>
        <dbReference type="ARBA" id="ARBA00038310"/>
    </source>
</evidence>
<proteinExistence type="inferred from homology"/>
<evidence type="ECO:0000313" key="4">
    <source>
        <dbReference type="Proteomes" id="UP000214603"/>
    </source>
</evidence>
<dbReference type="PANTHER" id="PTHR43569:SF1">
    <property type="entry name" value="BLL3371 PROTEIN"/>
    <property type="match status" value="1"/>
</dbReference>
<comment type="caution">
    <text evidence="3">The sequence shown here is derived from an EMBL/GenBank/DDBJ whole genome shotgun (WGS) entry which is preliminary data.</text>
</comment>
<dbReference type="InterPro" id="IPR006680">
    <property type="entry name" value="Amidohydro-rel"/>
</dbReference>
<reference evidence="4" key="1">
    <citation type="submission" date="2017-06" db="EMBL/GenBank/DDBJ databases">
        <title>Herbaspirillum phytohormonus sp. nov., isolated from the root nodule of Robinia pseudoacacia in lead-zinc mine.</title>
        <authorList>
            <person name="Fan M."/>
            <person name="Lin Y."/>
        </authorList>
    </citation>
    <scope>NUCLEOTIDE SEQUENCE [LARGE SCALE GENOMIC DNA]</scope>
    <source>
        <strain evidence="4">SC-089</strain>
    </source>
</reference>
<dbReference type="AlphaFoldDB" id="A0A225MSH1"/>
<protein>
    <submittedName>
        <fullName evidence="3">Amidohydrolase</fullName>
    </submittedName>
</protein>
<dbReference type="SUPFAM" id="SSF51556">
    <property type="entry name" value="Metallo-dependent hydrolases"/>
    <property type="match status" value="1"/>
</dbReference>
<dbReference type="RefSeq" id="WP_088602776.1">
    <property type="nucleotide sequence ID" value="NZ_NJIH01000003.1"/>
</dbReference>
<organism evidence="3 4">
    <name type="scientific">Candidimonas nitroreducens</name>
    <dbReference type="NCBI Taxonomy" id="683354"/>
    <lineage>
        <taxon>Bacteria</taxon>
        <taxon>Pseudomonadati</taxon>
        <taxon>Pseudomonadota</taxon>
        <taxon>Betaproteobacteria</taxon>
        <taxon>Burkholderiales</taxon>
        <taxon>Alcaligenaceae</taxon>
        <taxon>Candidimonas</taxon>
    </lineage>
</organism>
<dbReference type="InterPro" id="IPR052350">
    <property type="entry name" value="Metallo-dep_Lactonases"/>
</dbReference>
<name>A0A225MSH1_9BURK</name>
<dbReference type="OrthoDB" id="9787654at2"/>
<dbReference type="EMBL" id="NJIH01000003">
    <property type="protein sequence ID" value="OWT64195.1"/>
    <property type="molecule type" value="Genomic_DNA"/>
</dbReference>
<gene>
    <name evidence="3" type="ORF">CEY11_07360</name>
</gene>
<evidence type="ECO:0000259" key="2">
    <source>
        <dbReference type="Pfam" id="PF04909"/>
    </source>
</evidence>
<accession>A0A225MSH1</accession>